<feature type="domain" description="DUF6458" evidence="2">
    <location>
        <begin position="6"/>
        <end position="42"/>
    </location>
</feature>
<organism evidence="3 4">
    <name type="scientific">Kribbella koreensis</name>
    <dbReference type="NCBI Taxonomy" id="57909"/>
    <lineage>
        <taxon>Bacteria</taxon>
        <taxon>Bacillati</taxon>
        <taxon>Actinomycetota</taxon>
        <taxon>Actinomycetes</taxon>
        <taxon>Propionibacteriales</taxon>
        <taxon>Kribbellaceae</taxon>
        <taxon>Kribbella</taxon>
    </lineage>
</organism>
<evidence type="ECO:0000313" key="3">
    <source>
        <dbReference type="EMBL" id="GAA0954276.1"/>
    </source>
</evidence>
<dbReference type="RefSeq" id="WP_343977550.1">
    <property type="nucleotide sequence ID" value="NZ_BAAAHK010000017.1"/>
</dbReference>
<reference evidence="4" key="1">
    <citation type="journal article" date="2019" name="Int. J. Syst. Evol. Microbiol.">
        <title>The Global Catalogue of Microorganisms (GCM) 10K type strain sequencing project: providing services to taxonomists for standard genome sequencing and annotation.</title>
        <authorList>
            <consortium name="The Broad Institute Genomics Platform"/>
            <consortium name="The Broad Institute Genome Sequencing Center for Infectious Disease"/>
            <person name="Wu L."/>
            <person name="Ma J."/>
        </authorList>
    </citation>
    <scope>NUCLEOTIDE SEQUENCE [LARGE SCALE GENOMIC DNA]</scope>
    <source>
        <strain evidence="4">JCM 10977</strain>
    </source>
</reference>
<name>A0ABP4BSP1_9ACTN</name>
<evidence type="ECO:0000313" key="4">
    <source>
        <dbReference type="Proteomes" id="UP001500542"/>
    </source>
</evidence>
<keyword evidence="1" id="KW-0472">Membrane</keyword>
<keyword evidence="1" id="KW-1133">Transmembrane helix</keyword>
<protein>
    <recommendedName>
        <fullName evidence="2">DUF6458 domain-containing protein</fullName>
    </recommendedName>
</protein>
<sequence length="94" mass="10243">MRINGGIALIAVGAIIAFAVHDTLSGVDLTAVGIIIMLGGAFGLWFSYRLANAKHDEEIELIKPSVEEQYTTEPHEYAIQEQIDVTPSHLPKEP</sequence>
<dbReference type="EMBL" id="BAAAHK010000017">
    <property type="protein sequence ID" value="GAA0954276.1"/>
    <property type="molecule type" value="Genomic_DNA"/>
</dbReference>
<dbReference type="InterPro" id="IPR045597">
    <property type="entry name" value="DUF6458"/>
</dbReference>
<comment type="caution">
    <text evidence="3">The sequence shown here is derived from an EMBL/GenBank/DDBJ whole genome shotgun (WGS) entry which is preliminary data.</text>
</comment>
<accession>A0ABP4BSP1</accession>
<gene>
    <name evidence="3" type="ORF">GCM10009554_59770</name>
</gene>
<dbReference type="Proteomes" id="UP001500542">
    <property type="component" value="Unassembled WGS sequence"/>
</dbReference>
<evidence type="ECO:0000256" key="1">
    <source>
        <dbReference type="SAM" id="Phobius"/>
    </source>
</evidence>
<evidence type="ECO:0000259" key="2">
    <source>
        <dbReference type="Pfam" id="PF20059"/>
    </source>
</evidence>
<proteinExistence type="predicted"/>
<feature type="transmembrane region" description="Helical" evidence="1">
    <location>
        <begin position="29"/>
        <end position="48"/>
    </location>
</feature>
<keyword evidence="4" id="KW-1185">Reference proteome</keyword>
<keyword evidence="1" id="KW-0812">Transmembrane</keyword>
<dbReference type="Pfam" id="PF20059">
    <property type="entry name" value="DUF6458"/>
    <property type="match status" value="1"/>
</dbReference>